<dbReference type="SMART" id="SM00845">
    <property type="entry name" value="GatB_Yqey"/>
    <property type="match status" value="1"/>
</dbReference>
<gene>
    <name evidence="10 12" type="primary">gatB</name>
    <name evidence="12" type="ORF">DW687_08100</name>
</gene>
<dbReference type="NCBIfam" id="TIGR00133">
    <property type="entry name" value="gatB"/>
    <property type="match status" value="1"/>
</dbReference>
<dbReference type="GO" id="GO:0050567">
    <property type="term" value="F:glutaminyl-tRNA synthase (glutamine-hydrolyzing) activity"/>
    <property type="evidence" value="ECO:0007669"/>
    <property type="project" value="UniProtKB-UniRule"/>
</dbReference>
<dbReference type="PANTHER" id="PTHR11659:SF0">
    <property type="entry name" value="GLUTAMYL-TRNA(GLN) AMIDOTRANSFERASE SUBUNIT B, MITOCHONDRIAL"/>
    <property type="match status" value="1"/>
</dbReference>
<evidence type="ECO:0000256" key="4">
    <source>
        <dbReference type="ARBA" id="ARBA00022741"/>
    </source>
</evidence>
<dbReference type="EC" id="6.3.5.-" evidence="10"/>
<evidence type="ECO:0000256" key="2">
    <source>
        <dbReference type="ARBA" id="ARBA00011123"/>
    </source>
</evidence>
<dbReference type="InterPro" id="IPR003789">
    <property type="entry name" value="Asn/Gln_tRNA_amidoTrase-B-like"/>
</dbReference>
<proteinExistence type="inferred from homology"/>
<organism evidence="12 13">
    <name type="scientific">Anaerofustis stercorihominis</name>
    <dbReference type="NCBI Taxonomy" id="214853"/>
    <lineage>
        <taxon>Bacteria</taxon>
        <taxon>Bacillati</taxon>
        <taxon>Bacillota</taxon>
        <taxon>Clostridia</taxon>
        <taxon>Eubacteriales</taxon>
        <taxon>Eubacteriaceae</taxon>
        <taxon>Anaerofustis</taxon>
    </lineage>
</organism>
<comment type="function">
    <text evidence="7 10">Allows the formation of correctly charged Asn-tRNA(Asn) or Gln-tRNA(Gln) through the transamidation of misacylated Asp-tRNA(Asn) or Glu-tRNA(Gln) in organisms which lack either or both of asparaginyl-tRNA or glutaminyl-tRNA synthetases. The reaction takes place in the presence of glutamine and ATP through an activated phospho-Asp-tRNA(Asn) or phospho-Glu-tRNA(Gln).</text>
</comment>
<dbReference type="GO" id="GO:0006412">
    <property type="term" value="P:translation"/>
    <property type="evidence" value="ECO:0007669"/>
    <property type="project" value="UniProtKB-UniRule"/>
</dbReference>
<dbReference type="GO" id="GO:0016740">
    <property type="term" value="F:transferase activity"/>
    <property type="evidence" value="ECO:0007669"/>
    <property type="project" value="UniProtKB-KW"/>
</dbReference>
<comment type="subunit">
    <text evidence="2 10">Heterotrimer of A, B and C subunits.</text>
</comment>
<dbReference type="NCBIfam" id="NF004014">
    <property type="entry name" value="PRK05477.1-4"/>
    <property type="match status" value="1"/>
</dbReference>
<name>A0A3E3DXC8_9FIRM</name>
<evidence type="ECO:0000313" key="12">
    <source>
        <dbReference type="EMBL" id="RGD73736.1"/>
    </source>
</evidence>
<dbReference type="InterPro" id="IPR042114">
    <property type="entry name" value="GatB_C_1"/>
</dbReference>
<comment type="similarity">
    <text evidence="1 10">Belongs to the GatB/GatE family. GatB subfamily.</text>
</comment>
<comment type="catalytic activity">
    <reaction evidence="9 10">
        <text>L-glutamyl-tRNA(Gln) + L-glutamine + ATP + H2O = L-glutaminyl-tRNA(Gln) + L-glutamate + ADP + phosphate + H(+)</text>
        <dbReference type="Rhea" id="RHEA:17521"/>
        <dbReference type="Rhea" id="RHEA-COMP:9681"/>
        <dbReference type="Rhea" id="RHEA-COMP:9684"/>
        <dbReference type="ChEBI" id="CHEBI:15377"/>
        <dbReference type="ChEBI" id="CHEBI:15378"/>
        <dbReference type="ChEBI" id="CHEBI:29985"/>
        <dbReference type="ChEBI" id="CHEBI:30616"/>
        <dbReference type="ChEBI" id="CHEBI:43474"/>
        <dbReference type="ChEBI" id="CHEBI:58359"/>
        <dbReference type="ChEBI" id="CHEBI:78520"/>
        <dbReference type="ChEBI" id="CHEBI:78521"/>
        <dbReference type="ChEBI" id="CHEBI:456216"/>
    </reaction>
</comment>
<dbReference type="InterPro" id="IPR018027">
    <property type="entry name" value="Asn/Gln_amidotransferase"/>
</dbReference>
<dbReference type="InterPro" id="IPR006075">
    <property type="entry name" value="Asn/Gln-tRNA_Trfase_suB/E_cat"/>
</dbReference>
<dbReference type="Gene3D" id="1.10.150.380">
    <property type="entry name" value="GatB domain, N-terminal subdomain"/>
    <property type="match status" value="1"/>
</dbReference>
<evidence type="ECO:0000256" key="8">
    <source>
        <dbReference type="ARBA" id="ARBA00047380"/>
    </source>
</evidence>
<dbReference type="EMBL" id="QUSM01000004">
    <property type="protein sequence ID" value="RGD73736.1"/>
    <property type="molecule type" value="Genomic_DNA"/>
</dbReference>
<dbReference type="HAMAP" id="MF_00121">
    <property type="entry name" value="GatB"/>
    <property type="match status" value="1"/>
</dbReference>
<evidence type="ECO:0000259" key="11">
    <source>
        <dbReference type="SMART" id="SM00845"/>
    </source>
</evidence>
<keyword evidence="5 10" id="KW-0067">ATP-binding</keyword>
<dbReference type="InterPro" id="IPR004413">
    <property type="entry name" value="GatB"/>
</dbReference>
<dbReference type="GO" id="GO:0050566">
    <property type="term" value="F:asparaginyl-tRNA synthase (glutamine-hydrolyzing) activity"/>
    <property type="evidence" value="ECO:0007669"/>
    <property type="project" value="RHEA"/>
</dbReference>
<evidence type="ECO:0000256" key="3">
    <source>
        <dbReference type="ARBA" id="ARBA00022598"/>
    </source>
</evidence>
<dbReference type="InterPro" id="IPR023168">
    <property type="entry name" value="GatB_Yqey_C_2"/>
</dbReference>
<dbReference type="SUPFAM" id="SSF89095">
    <property type="entry name" value="GatB/YqeY motif"/>
    <property type="match status" value="1"/>
</dbReference>
<comment type="catalytic activity">
    <reaction evidence="8 10">
        <text>L-aspartyl-tRNA(Asn) + L-glutamine + ATP + H2O = L-asparaginyl-tRNA(Asn) + L-glutamate + ADP + phosphate + 2 H(+)</text>
        <dbReference type="Rhea" id="RHEA:14513"/>
        <dbReference type="Rhea" id="RHEA-COMP:9674"/>
        <dbReference type="Rhea" id="RHEA-COMP:9677"/>
        <dbReference type="ChEBI" id="CHEBI:15377"/>
        <dbReference type="ChEBI" id="CHEBI:15378"/>
        <dbReference type="ChEBI" id="CHEBI:29985"/>
        <dbReference type="ChEBI" id="CHEBI:30616"/>
        <dbReference type="ChEBI" id="CHEBI:43474"/>
        <dbReference type="ChEBI" id="CHEBI:58359"/>
        <dbReference type="ChEBI" id="CHEBI:78515"/>
        <dbReference type="ChEBI" id="CHEBI:78516"/>
        <dbReference type="ChEBI" id="CHEBI:456216"/>
    </reaction>
</comment>
<evidence type="ECO:0000256" key="7">
    <source>
        <dbReference type="ARBA" id="ARBA00024799"/>
    </source>
</evidence>
<dbReference type="NCBIfam" id="NF004012">
    <property type="entry name" value="PRK05477.1-2"/>
    <property type="match status" value="1"/>
</dbReference>
<keyword evidence="6 10" id="KW-0648">Protein biosynthesis</keyword>
<dbReference type="GO" id="GO:0070681">
    <property type="term" value="P:glutaminyl-tRNAGln biosynthesis via transamidation"/>
    <property type="evidence" value="ECO:0007669"/>
    <property type="project" value="TreeGrafter"/>
</dbReference>
<dbReference type="Pfam" id="PF02637">
    <property type="entry name" value="GatB_Yqey"/>
    <property type="match status" value="1"/>
</dbReference>
<evidence type="ECO:0000256" key="1">
    <source>
        <dbReference type="ARBA" id="ARBA00005306"/>
    </source>
</evidence>
<dbReference type="AlphaFoldDB" id="A0A3E3DXC8"/>
<reference evidence="12 13" key="1">
    <citation type="submission" date="2018-08" db="EMBL/GenBank/DDBJ databases">
        <title>A genome reference for cultivated species of the human gut microbiota.</title>
        <authorList>
            <person name="Zou Y."/>
            <person name="Xue W."/>
            <person name="Luo G."/>
        </authorList>
    </citation>
    <scope>NUCLEOTIDE SEQUENCE [LARGE SCALE GENOMIC DNA]</scope>
    <source>
        <strain evidence="12 13">AM25-6</strain>
    </source>
</reference>
<dbReference type="Proteomes" id="UP000261212">
    <property type="component" value="Unassembled WGS sequence"/>
</dbReference>
<dbReference type="FunFam" id="1.10.150.380:FF:000001">
    <property type="entry name" value="Aspartyl/glutamyl-tRNA(Asn/Gln) amidotransferase subunit B"/>
    <property type="match status" value="1"/>
</dbReference>
<evidence type="ECO:0000256" key="9">
    <source>
        <dbReference type="ARBA" id="ARBA00047913"/>
    </source>
</evidence>
<accession>A0A3E3DXC8</accession>
<evidence type="ECO:0000313" key="13">
    <source>
        <dbReference type="Proteomes" id="UP000261212"/>
    </source>
</evidence>
<keyword evidence="12" id="KW-0808">Transferase</keyword>
<dbReference type="FunFam" id="1.10.10.410:FF:000001">
    <property type="entry name" value="Aspartyl/glutamyl-tRNA(Asn/Gln) amidotransferase subunit B"/>
    <property type="match status" value="1"/>
</dbReference>
<dbReference type="Pfam" id="PF02934">
    <property type="entry name" value="GatB_N"/>
    <property type="match status" value="1"/>
</dbReference>
<evidence type="ECO:0000256" key="6">
    <source>
        <dbReference type="ARBA" id="ARBA00022917"/>
    </source>
</evidence>
<dbReference type="Gene3D" id="1.10.10.410">
    <property type="match status" value="1"/>
</dbReference>
<evidence type="ECO:0000256" key="5">
    <source>
        <dbReference type="ARBA" id="ARBA00022840"/>
    </source>
</evidence>
<dbReference type="InterPro" id="IPR017959">
    <property type="entry name" value="Asn/Gln-tRNA_amidoTrfase_suB/E"/>
</dbReference>
<evidence type="ECO:0000256" key="10">
    <source>
        <dbReference type="HAMAP-Rule" id="MF_00121"/>
    </source>
</evidence>
<comment type="caution">
    <text evidence="12">The sequence shown here is derived from an EMBL/GenBank/DDBJ whole genome shotgun (WGS) entry which is preliminary data.</text>
</comment>
<feature type="domain" description="Asn/Gln amidotransferase" evidence="11">
    <location>
        <begin position="327"/>
        <end position="474"/>
    </location>
</feature>
<keyword evidence="4 10" id="KW-0547">Nucleotide-binding</keyword>
<protein>
    <recommendedName>
        <fullName evidence="10">Aspartyl/glutamyl-tRNA(Asn/Gln) amidotransferase subunit B</fullName>
        <shortName evidence="10">Asp/Glu-ADT subunit B</shortName>
        <ecNumber evidence="10">6.3.5.-</ecNumber>
    </recommendedName>
</protein>
<dbReference type="SUPFAM" id="SSF55931">
    <property type="entry name" value="Glutamine synthetase/guanido kinase"/>
    <property type="match status" value="1"/>
</dbReference>
<keyword evidence="3 10" id="KW-0436">Ligase</keyword>
<sequence>MKNYTMVIGLEIHCELGTKSKIFCSCPTEFGAEENAHVCERCMGMPGTLPVLNKKVVEYAVKAGLSLNCKIANYSKLDRKNYFYPDLPKAYQISQYDQPLCIGGYLDITKENGEEKRINLTRIHIEEDAGKLIHEDYQTLLDNNRCGVPLIEIVTEPEIRSAEEALLFAETVRNNLLTVGVSDCKMQEGSLRFDVNLSVMPEGSSEFGTRTEMKNLNSFRSLKRAIEYEYKRQVKAVEKGERIVQETRKWDDEKGKSFSMRSKEDAHDYRYFPDPDLVPIILTDEEIQKYKDEMPELPDAKKKRFIDEYKLSEYDAGFLASSIDVGNFFEEAINDTKNIKSVANFLMGDISAYLNSNELEFSDIKFTPSNLAKLVNLVDKGDINLSTAKKVLSEMFESGKDAEEIVEEKGLKQMNDTGEIKAIVEKILNDNPQVVEDLKGGKKKAGGFVVGQVMRQTKGKANPGIVNQLINEILGL</sequence>
<dbReference type="RefSeq" id="WP_117532367.1">
    <property type="nucleotide sequence ID" value="NZ_QUSM01000004.1"/>
</dbReference>
<dbReference type="GO" id="GO:0005524">
    <property type="term" value="F:ATP binding"/>
    <property type="evidence" value="ECO:0007669"/>
    <property type="project" value="UniProtKB-KW"/>
</dbReference>
<dbReference type="InterPro" id="IPR014746">
    <property type="entry name" value="Gln_synth/guanido_kin_cat_dom"/>
</dbReference>
<dbReference type="PANTHER" id="PTHR11659">
    <property type="entry name" value="GLUTAMYL-TRNA GLN AMIDOTRANSFERASE SUBUNIT B MITOCHONDRIAL AND PROKARYOTIC PET112-RELATED"/>
    <property type="match status" value="1"/>
</dbReference>